<feature type="transmembrane region" description="Helical" evidence="1">
    <location>
        <begin position="71"/>
        <end position="99"/>
    </location>
</feature>
<dbReference type="EMBL" id="BKCJ010006315">
    <property type="protein sequence ID" value="GEU71496.1"/>
    <property type="molecule type" value="Genomic_DNA"/>
</dbReference>
<keyword evidence="1" id="KW-1133">Transmembrane helix</keyword>
<keyword evidence="2" id="KW-0808">Transferase</keyword>
<evidence type="ECO:0000313" key="2">
    <source>
        <dbReference type="EMBL" id="GEU71496.1"/>
    </source>
</evidence>
<dbReference type="Gene3D" id="3.30.200.20">
    <property type="entry name" value="Phosphorylase Kinase, domain 1"/>
    <property type="match status" value="1"/>
</dbReference>
<organism evidence="2">
    <name type="scientific">Tanacetum cinerariifolium</name>
    <name type="common">Dalmatian daisy</name>
    <name type="synonym">Chrysanthemum cinerariifolium</name>
    <dbReference type="NCBI Taxonomy" id="118510"/>
    <lineage>
        <taxon>Eukaryota</taxon>
        <taxon>Viridiplantae</taxon>
        <taxon>Streptophyta</taxon>
        <taxon>Embryophyta</taxon>
        <taxon>Tracheophyta</taxon>
        <taxon>Spermatophyta</taxon>
        <taxon>Magnoliopsida</taxon>
        <taxon>eudicotyledons</taxon>
        <taxon>Gunneridae</taxon>
        <taxon>Pentapetalae</taxon>
        <taxon>asterids</taxon>
        <taxon>campanulids</taxon>
        <taxon>Asterales</taxon>
        <taxon>Asteraceae</taxon>
        <taxon>Asteroideae</taxon>
        <taxon>Anthemideae</taxon>
        <taxon>Anthemidinae</taxon>
        <taxon>Tanacetum</taxon>
    </lineage>
</organism>
<reference evidence="2" key="1">
    <citation type="journal article" date="2019" name="Sci. Rep.">
        <title>Draft genome of Tanacetum cinerariifolium, the natural source of mosquito coil.</title>
        <authorList>
            <person name="Yamashiro T."/>
            <person name="Shiraishi A."/>
            <person name="Satake H."/>
            <person name="Nakayama K."/>
        </authorList>
    </citation>
    <scope>NUCLEOTIDE SEQUENCE</scope>
</reference>
<keyword evidence="1" id="KW-0812">Transmembrane</keyword>
<dbReference type="AlphaFoldDB" id="A0A6L2MBX1"/>
<gene>
    <name evidence="2" type="ORF">Tci_043474</name>
</gene>
<keyword evidence="1" id="KW-0472">Membrane</keyword>
<protein>
    <submittedName>
        <fullName evidence="2">Protein kinase-like domain, phloem protein 2-like protein</fullName>
    </submittedName>
</protein>
<accession>A0A6L2MBX1</accession>
<sequence length="106" mass="11956">MIDLRDIRIATNNFDEEYIIGSGGYCTAYKAKLDVCDIKNISKIEGNNKCELPKRSATVAIKRPRRDSHKIICVVALKIMMKVIETVILISVVVVSFMVTVDQLHM</sequence>
<dbReference type="GO" id="GO:0016301">
    <property type="term" value="F:kinase activity"/>
    <property type="evidence" value="ECO:0007669"/>
    <property type="project" value="UniProtKB-KW"/>
</dbReference>
<name>A0A6L2MBX1_TANCI</name>
<keyword evidence="2" id="KW-0418">Kinase</keyword>
<proteinExistence type="predicted"/>
<comment type="caution">
    <text evidence="2">The sequence shown here is derived from an EMBL/GenBank/DDBJ whole genome shotgun (WGS) entry which is preliminary data.</text>
</comment>
<evidence type="ECO:0000256" key="1">
    <source>
        <dbReference type="SAM" id="Phobius"/>
    </source>
</evidence>